<organism evidence="8 9">
    <name type="scientific">Pseudobutyrivibrio xylanivorans</name>
    <dbReference type="NCBI Taxonomy" id="185007"/>
    <lineage>
        <taxon>Bacteria</taxon>
        <taxon>Bacillati</taxon>
        <taxon>Bacillota</taxon>
        <taxon>Clostridia</taxon>
        <taxon>Lachnospirales</taxon>
        <taxon>Lachnospiraceae</taxon>
        <taxon>Pseudobutyrivibrio</taxon>
    </lineage>
</organism>
<keyword evidence="8" id="KW-0966">Cell projection</keyword>
<gene>
    <name evidence="8" type="ORF">SAMN02910350_01490</name>
</gene>
<dbReference type="InterPro" id="IPR001492">
    <property type="entry name" value="Flagellin"/>
</dbReference>
<evidence type="ECO:0000259" key="7">
    <source>
        <dbReference type="Pfam" id="PF00700"/>
    </source>
</evidence>
<dbReference type="GO" id="GO:0005576">
    <property type="term" value="C:extracellular region"/>
    <property type="evidence" value="ECO:0007669"/>
    <property type="project" value="UniProtKB-SubCell"/>
</dbReference>
<dbReference type="AlphaFoldDB" id="A0A1G5RXN3"/>
<dbReference type="InterPro" id="IPR001029">
    <property type="entry name" value="Flagellin_N"/>
</dbReference>
<keyword evidence="5" id="KW-0175">Coiled coil</keyword>
<proteinExistence type="inferred from homology"/>
<comment type="function">
    <text evidence="4">Flagellin is the subunit protein which polymerizes to form the filaments of bacterial flagella.</text>
</comment>
<feature type="domain" description="Flagellin C-terminal" evidence="7">
    <location>
        <begin position="472"/>
        <end position="557"/>
    </location>
</feature>
<evidence type="ECO:0000259" key="6">
    <source>
        <dbReference type="Pfam" id="PF00669"/>
    </source>
</evidence>
<evidence type="ECO:0000256" key="3">
    <source>
        <dbReference type="ARBA" id="ARBA00023143"/>
    </source>
</evidence>
<keyword evidence="8" id="KW-0969">Cilium</keyword>
<dbReference type="RefSeq" id="WP_090162457.1">
    <property type="nucleotide sequence ID" value="NZ_FMWK01000006.1"/>
</dbReference>
<evidence type="ECO:0000256" key="5">
    <source>
        <dbReference type="SAM" id="Coils"/>
    </source>
</evidence>
<dbReference type="PRINTS" id="PR00207">
    <property type="entry name" value="FLAGELLIN"/>
</dbReference>
<reference evidence="8 9" key="1">
    <citation type="submission" date="2016-10" db="EMBL/GenBank/DDBJ databases">
        <authorList>
            <person name="de Groot N.N."/>
        </authorList>
    </citation>
    <scope>NUCLEOTIDE SEQUENCE [LARGE SCALE GENOMIC DNA]</scope>
    <source>
        <strain evidence="8 9">DSM 10317</strain>
    </source>
</reference>
<dbReference type="Gene3D" id="6.10.10.10">
    <property type="entry name" value="Flagellar export chaperone, C-terminal domain"/>
    <property type="match status" value="1"/>
</dbReference>
<evidence type="ECO:0000313" key="8">
    <source>
        <dbReference type="EMBL" id="SCZ78872.1"/>
    </source>
</evidence>
<keyword evidence="8" id="KW-0282">Flagellum</keyword>
<sequence length="558" mass="60154">MRINNNMSAVITNNKLLGTEGSLSDVMEKLSSGFNINHASDNPSGIAIAGKMQAQIDGLDQASTNGSDGISVLQTAEGALNEVTDMIQRMRELSIQAANGTNSDEEREAIQKEIESLLSEIDRVSQTTEFNKINLLDGSLDCRTYANNCTRVATSNGVPAGIFQLRVDKAAKRAVSATSLSGSYPFSEYFDNTYTEVRTTTEVTTGTFSGGYNFKELIDNTKWKTTEVDYSDPEKIVTTVKEGDGLGISGSISINGYPVTFAQGASGETVYGMLREACEKGGAVITDFDDPEGLRISSYKYGADAELEIEFSSVEFARALGFYNDGGDEVLNTDEAGTVLPRIADTGEDAVIVLFQNNTDDAGNTVESLFGTQSTYKTDGRRVIVSDTKGFEMSFLLDDGFQKDGVDPSDPTGQTVYDGLITFNVTDIGSMALQVGANEGQSMKVRIASVSTEFMYIDDVDVTRAEGPEDAMDALEEALSYVTSVRSQLGAYENRLEHTTKSLDATEENMTSAISRIEDADMATTMVEYTKLNVLEQAGVSALAQANELPQLALQLLQ</sequence>
<accession>A0A1G5RXN3</accession>
<keyword evidence="3 4" id="KW-0975">Bacterial flagellum</keyword>
<dbReference type="PANTHER" id="PTHR42792">
    <property type="entry name" value="FLAGELLIN"/>
    <property type="match status" value="1"/>
</dbReference>
<dbReference type="Pfam" id="PF00669">
    <property type="entry name" value="Flagellin_N"/>
    <property type="match status" value="1"/>
</dbReference>
<dbReference type="SUPFAM" id="SSF64518">
    <property type="entry name" value="Phase 1 flagellin"/>
    <property type="match status" value="1"/>
</dbReference>
<keyword evidence="4" id="KW-0964">Secreted</keyword>
<feature type="coiled-coil region" evidence="5">
    <location>
        <begin position="73"/>
        <end position="127"/>
    </location>
</feature>
<dbReference type="GO" id="GO:0009288">
    <property type="term" value="C:bacterial-type flagellum"/>
    <property type="evidence" value="ECO:0007669"/>
    <property type="project" value="UniProtKB-SubCell"/>
</dbReference>
<comment type="similarity">
    <text evidence="1 4">Belongs to the bacterial flagellin family.</text>
</comment>
<dbReference type="Gene3D" id="3.30.70.2120">
    <property type="match status" value="1"/>
</dbReference>
<evidence type="ECO:0000256" key="1">
    <source>
        <dbReference type="ARBA" id="ARBA00005709"/>
    </source>
</evidence>
<evidence type="ECO:0000256" key="2">
    <source>
        <dbReference type="ARBA" id="ARBA00020110"/>
    </source>
</evidence>
<feature type="domain" description="Flagellin N-terminal" evidence="6">
    <location>
        <begin position="3"/>
        <end position="139"/>
    </location>
</feature>
<dbReference type="GO" id="GO:0005198">
    <property type="term" value="F:structural molecule activity"/>
    <property type="evidence" value="ECO:0007669"/>
    <property type="project" value="UniProtKB-UniRule"/>
</dbReference>
<dbReference type="EMBL" id="FMWK01000006">
    <property type="protein sequence ID" value="SCZ78872.1"/>
    <property type="molecule type" value="Genomic_DNA"/>
</dbReference>
<comment type="subcellular location">
    <subcellularLocation>
        <location evidence="4">Secreted</location>
    </subcellularLocation>
    <subcellularLocation>
        <location evidence="4">Bacterial flagellum</location>
    </subcellularLocation>
</comment>
<dbReference type="Gene3D" id="1.20.1330.10">
    <property type="entry name" value="f41 fragment of flagellin, N-terminal domain"/>
    <property type="match status" value="2"/>
</dbReference>
<dbReference type="PANTHER" id="PTHR42792:SF2">
    <property type="entry name" value="FLAGELLIN"/>
    <property type="match status" value="1"/>
</dbReference>
<dbReference type="InterPro" id="IPR046358">
    <property type="entry name" value="Flagellin_C"/>
</dbReference>
<protein>
    <recommendedName>
        <fullName evidence="2 4">Flagellin</fullName>
    </recommendedName>
</protein>
<name>A0A1G5RXN3_PSEXY</name>
<dbReference type="Proteomes" id="UP000199428">
    <property type="component" value="Unassembled WGS sequence"/>
</dbReference>
<evidence type="ECO:0000313" key="9">
    <source>
        <dbReference type="Proteomes" id="UP000199428"/>
    </source>
</evidence>
<dbReference type="InterPro" id="IPR042187">
    <property type="entry name" value="Flagellin_C_sub2"/>
</dbReference>
<dbReference type="Pfam" id="PF00700">
    <property type="entry name" value="Flagellin_C"/>
    <property type="match status" value="1"/>
</dbReference>
<evidence type="ECO:0000256" key="4">
    <source>
        <dbReference type="RuleBase" id="RU362073"/>
    </source>
</evidence>